<dbReference type="Proteomes" id="UP001165060">
    <property type="component" value="Unassembled WGS sequence"/>
</dbReference>
<feature type="transmembrane region" description="Helical" evidence="2">
    <location>
        <begin position="394"/>
        <end position="416"/>
    </location>
</feature>
<evidence type="ECO:0000313" key="3">
    <source>
        <dbReference type="EMBL" id="GMI33424.1"/>
    </source>
</evidence>
<evidence type="ECO:0008006" key="5">
    <source>
        <dbReference type="Google" id="ProtNLM"/>
    </source>
</evidence>
<proteinExistence type="predicted"/>
<gene>
    <name evidence="3" type="ORF">TeGR_g9554</name>
</gene>
<reference evidence="3 4" key="1">
    <citation type="journal article" date="2023" name="Commun. Biol.">
        <title>Genome analysis of Parmales, the sister group of diatoms, reveals the evolutionary specialization of diatoms from phago-mixotrophs to photoautotrophs.</title>
        <authorList>
            <person name="Ban H."/>
            <person name="Sato S."/>
            <person name="Yoshikawa S."/>
            <person name="Yamada K."/>
            <person name="Nakamura Y."/>
            <person name="Ichinomiya M."/>
            <person name="Sato N."/>
            <person name="Blanc-Mathieu R."/>
            <person name="Endo H."/>
            <person name="Kuwata A."/>
            <person name="Ogata H."/>
        </authorList>
    </citation>
    <scope>NUCLEOTIDE SEQUENCE [LARGE SCALE GENOMIC DNA]</scope>
</reference>
<evidence type="ECO:0000313" key="4">
    <source>
        <dbReference type="Proteomes" id="UP001165060"/>
    </source>
</evidence>
<evidence type="ECO:0000256" key="1">
    <source>
        <dbReference type="SAM" id="MobiDB-lite"/>
    </source>
</evidence>
<keyword evidence="2" id="KW-0472">Membrane</keyword>
<comment type="caution">
    <text evidence="3">The sequence shown here is derived from an EMBL/GenBank/DDBJ whole genome shotgun (WGS) entry which is preliminary data.</text>
</comment>
<dbReference type="EMBL" id="BRYB01000585">
    <property type="protein sequence ID" value="GMI33424.1"/>
    <property type="molecule type" value="Genomic_DNA"/>
</dbReference>
<accession>A0ABQ6MV64</accession>
<keyword evidence="2" id="KW-1133">Transmembrane helix</keyword>
<feature type="transmembrane region" description="Helical" evidence="2">
    <location>
        <begin position="512"/>
        <end position="536"/>
    </location>
</feature>
<protein>
    <recommendedName>
        <fullName evidence="5">EF-hand domain-containing protein</fullName>
    </recommendedName>
</protein>
<feature type="transmembrane region" description="Helical" evidence="2">
    <location>
        <begin position="487"/>
        <end position="506"/>
    </location>
</feature>
<evidence type="ECO:0000256" key="2">
    <source>
        <dbReference type="SAM" id="Phobius"/>
    </source>
</evidence>
<keyword evidence="2" id="KW-0812">Transmembrane</keyword>
<feature type="compositionally biased region" description="Pro residues" evidence="1">
    <location>
        <begin position="1"/>
        <end position="11"/>
    </location>
</feature>
<organism evidence="3 4">
    <name type="scientific">Tetraparma gracilis</name>
    <dbReference type="NCBI Taxonomy" id="2962635"/>
    <lineage>
        <taxon>Eukaryota</taxon>
        <taxon>Sar</taxon>
        <taxon>Stramenopiles</taxon>
        <taxon>Ochrophyta</taxon>
        <taxon>Bolidophyceae</taxon>
        <taxon>Parmales</taxon>
        <taxon>Triparmaceae</taxon>
        <taxon>Tetraparma</taxon>
    </lineage>
</organism>
<name>A0ABQ6MV64_9STRA</name>
<feature type="region of interest" description="Disordered" evidence="1">
    <location>
        <begin position="1"/>
        <end position="24"/>
    </location>
</feature>
<sequence length="643" mass="70441">MPPISPTPEPLPRNDLAAPNSSTSPATIESILDVDRNGYLDRLTLLRGLYILGLDPSPRDLAPVLAELDMQHVSLTEGQYQSDHMVNSALNKLLDEAGIKIDEAAELIDYYAAHNRCRREDDFVHLTKKAYFVKRTLALNIPLAASLTTSHFMPKFTENEIAVHAICKNVIGGFSSFQSIVVPLTAISFVSGWTKKLGALDVIATALVNGLLIWGAQAWREAAASSQSGAILKDKMLLEKFLLRHTFFTAEDGGKVAATATAARIITGEGGGFRLGSLTGQITHHRFARMLKTKGKRRFSAAPDPSDPLPDPTLDIEQAQGGLPEAFLEHLLDNSESVDVMDERYNITRCGIINIAPHIIAVFRALLPQIFRLATGKPIIFSESFTAWENVLEVLNMIFIFLFSNFAALVLFLDALDGSAVEYRLASHLHALVAKKSDMSTSWRVNKAIDHINMRKPENVTAYAQLHRFFTAVTRNKSAFHLATAELLAILAIIYASLTLFGTAFYNLPVEAWTVSSLVDGSAALAVSLKVFAVILDVENMQQDKIALALAGHEMDLSDLLERTDASEGHADAARSGPVLLPEATAELKLALLEIKKLRREINSIPHFKLFGYFPFTKQNLAKLGGAVCAAFFSTIVRKALLN</sequence>
<keyword evidence="4" id="KW-1185">Reference proteome</keyword>